<proteinExistence type="predicted"/>
<name>A0A5C5WA74_9BACT</name>
<dbReference type="Pfam" id="PF14358">
    <property type="entry name" value="DUF4405"/>
    <property type="match status" value="1"/>
</dbReference>
<dbReference type="InterPro" id="IPR025517">
    <property type="entry name" value="DUF4405"/>
</dbReference>
<dbReference type="RefSeq" id="WP_146572646.1">
    <property type="nucleotide sequence ID" value="NZ_SJPH01000002.1"/>
</dbReference>
<keyword evidence="1" id="KW-0812">Transmembrane</keyword>
<reference evidence="3 4" key="1">
    <citation type="submission" date="2019-02" db="EMBL/GenBank/DDBJ databases">
        <title>Deep-cultivation of Planctomycetes and their phenomic and genomic characterization uncovers novel biology.</title>
        <authorList>
            <person name="Wiegand S."/>
            <person name="Jogler M."/>
            <person name="Boedeker C."/>
            <person name="Pinto D."/>
            <person name="Vollmers J."/>
            <person name="Rivas-Marin E."/>
            <person name="Kohn T."/>
            <person name="Peeters S.H."/>
            <person name="Heuer A."/>
            <person name="Rast P."/>
            <person name="Oberbeckmann S."/>
            <person name="Bunk B."/>
            <person name="Jeske O."/>
            <person name="Meyerdierks A."/>
            <person name="Storesund J.E."/>
            <person name="Kallscheuer N."/>
            <person name="Luecker S."/>
            <person name="Lage O.M."/>
            <person name="Pohl T."/>
            <person name="Merkel B.J."/>
            <person name="Hornburger P."/>
            <person name="Mueller R.-W."/>
            <person name="Bruemmer F."/>
            <person name="Labrenz M."/>
            <person name="Spormann A.M."/>
            <person name="Op Den Camp H."/>
            <person name="Overmann J."/>
            <person name="Amann R."/>
            <person name="Jetten M.S.M."/>
            <person name="Mascher T."/>
            <person name="Medema M.H."/>
            <person name="Devos D.P."/>
            <person name="Kaster A.-K."/>
            <person name="Ovreas L."/>
            <person name="Rohde M."/>
            <person name="Galperin M.Y."/>
            <person name="Jogler C."/>
        </authorList>
    </citation>
    <scope>NUCLEOTIDE SEQUENCE [LARGE SCALE GENOMIC DNA]</scope>
    <source>
        <strain evidence="3 4">Pla111</strain>
    </source>
</reference>
<dbReference type="OrthoDB" id="5421399at2"/>
<evidence type="ECO:0000313" key="3">
    <source>
        <dbReference type="EMBL" id="TWT47788.1"/>
    </source>
</evidence>
<dbReference type="EMBL" id="SJPH01000002">
    <property type="protein sequence ID" value="TWT47788.1"/>
    <property type="molecule type" value="Genomic_DNA"/>
</dbReference>
<evidence type="ECO:0000313" key="4">
    <source>
        <dbReference type="Proteomes" id="UP000318995"/>
    </source>
</evidence>
<comment type="caution">
    <text evidence="3">The sequence shown here is derived from an EMBL/GenBank/DDBJ whole genome shotgun (WGS) entry which is preliminary data.</text>
</comment>
<dbReference type="AlphaFoldDB" id="A0A5C5WA74"/>
<evidence type="ECO:0000256" key="1">
    <source>
        <dbReference type="SAM" id="Phobius"/>
    </source>
</evidence>
<keyword evidence="4" id="KW-1185">Reference proteome</keyword>
<keyword evidence="1" id="KW-1133">Transmembrane helix</keyword>
<dbReference type="Proteomes" id="UP000318995">
    <property type="component" value="Unassembled WGS sequence"/>
</dbReference>
<gene>
    <name evidence="3" type="ORF">Pla111_14110</name>
</gene>
<feature type="domain" description="Flavinylation-associated cytochrome" evidence="2">
    <location>
        <begin position="10"/>
        <end position="72"/>
    </location>
</feature>
<feature type="transmembrane region" description="Helical" evidence="1">
    <location>
        <begin position="93"/>
        <end position="112"/>
    </location>
</feature>
<evidence type="ECO:0000259" key="2">
    <source>
        <dbReference type="Pfam" id="PF14358"/>
    </source>
</evidence>
<feature type="transmembrane region" description="Helical" evidence="1">
    <location>
        <begin position="12"/>
        <end position="33"/>
    </location>
</feature>
<protein>
    <recommendedName>
        <fullName evidence="2">Flavinylation-associated cytochrome domain-containing protein</fullName>
    </recommendedName>
</protein>
<accession>A0A5C5WA74</accession>
<keyword evidence="1" id="KW-0472">Membrane</keyword>
<sequence>MTRTRWNATIDAAAFIEALALTSTGLLIWLRLPPGSGRGATIWSLDRHGWGEVHFWIAVATIATLLAHLAIHGKWIACVVNGRAEQGRGTRRLIAMLALFALLAFASTPMMVPLETAAHQPHERHSSDQTHSADGPVIVTRHASSIYGRTTLAKAAALTGESVDALAARLGLPTGVDGSIRLGPLAHKFFMTELEVPEATRDLPSGSHPLDRADTE</sequence>
<organism evidence="3 4">
    <name type="scientific">Botrimarina hoheduenensis</name>
    <dbReference type="NCBI Taxonomy" id="2528000"/>
    <lineage>
        <taxon>Bacteria</taxon>
        <taxon>Pseudomonadati</taxon>
        <taxon>Planctomycetota</taxon>
        <taxon>Planctomycetia</taxon>
        <taxon>Pirellulales</taxon>
        <taxon>Lacipirellulaceae</taxon>
        <taxon>Botrimarina</taxon>
    </lineage>
</organism>
<feature type="transmembrane region" description="Helical" evidence="1">
    <location>
        <begin position="53"/>
        <end position="72"/>
    </location>
</feature>